<gene>
    <name evidence="2" type="primary">LOC107227546</name>
</gene>
<accession>A0ABM3FIS7</accession>
<proteinExistence type="predicted"/>
<name>A0ABM3FIS7_NEOLC</name>
<evidence type="ECO:0000313" key="2">
    <source>
        <dbReference type="RefSeq" id="XP_046587922.1"/>
    </source>
</evidence>
<dbReference type="Proteomes" id="UP000829291">
    <property type="component" value="Chromosome 1"/>
</dbReference>
<organism evidence="1 2">
    <name type="scientific">Neodiprion lecontei</name>
    <name type="common">Redheaded pine sawfly</name>
    <dbReference type="NCBI Taxonomy" id="441921"/>
    <lineage>
        <taxon>Eukaryota</taxon>
        <taxon>Metazoa</taxon>
        <taxon>Ecdysozoa</taxon>
        <taxon>Arthropoda</taxon>
        <taxon>Hexapoda</taxon>
        <taxon>Insecta</taxon>
        <taxon>Pterygota</taxon>
        <taxon>Neoptera</taxon>
        <taxon>Endopterygota</taxon>
        <taxon>Hymenoptera</taxon>
        <taxon>Tenthredinoidea</taxon>
        <taxon>Diprionidae</taxon>
        <taxon>Diprioninae</taxon>
        <taxon>Neodiprion</taxon>
    </lineage>
</organism>
<sequence>MAVKKFQKLTWIIAPRKEQLRDWSRINSRYEQMHSFTDGERTTKFAINLVEKYLTEDFIAKQASVSVLVKIGFVLIDMKLNIPIFDFKLDSIINRILYLDETDDSNRFLDTLTEKYDSLSLALSTIENIYVCRSTKLIEIPIVDLFMLFNANHSEGSLDSDIIEKHMNPSIKHCSDDVNCNQLLKYSSKSPRIFQLLSSVMKEMFAYTNCSEMCVNFIQYILNHISKLCDEKKQKILDLYPRNLQCVVILVRIEPNLHTNNSKEYVIQMLKRIYSLNKEELLILLSHFPVWLKEVSNLVPYSDNPLSR</sequence>
<dbReference type="GeneID" id="107227546"/>
<protein>
    <submittedName>
        <fullName evidence="2">Uncharacterized protein LOC107227546 isoform X2</fullName>
    </submittedName>
</protein>
<keyword evidence="1" id="KW-1185">Reference proteome</keyword>
<reference evidence="2" key="1">
    <citation type="submission" date="2025-08" db="UniProtKB">
        <authorList>
            <consortium name="RefSeq"/>
        </authorList>
    </citation>
    <scope>IDENTIFICATION</scope>
    <source>
        <tissue evidence="2">Thorax and Abdomen</tissue>
    </source>
</reference>
<evidence type="ECO:0000313" key="1">
    <source>
        <dbReference type="Proteomes" id="UP000829291"/>
    </source>
</evidence>
<dbReference type="RefSeq" id="XP_046587922.1">
    <property type="nucleotide sequence ID" value="XM_046731966.1"/>
</dbReference>